<sequence>MLLHIILLSFEKETNLHNIPATLRLQNG</sequence>
<dbReference type="EMBL" id="GGEC01088093">
    <property type="protein sequence ID" value="MBX68577.1"/>
    <property type="molecule type" value="Transcribed_RNA"/>
</dbReference>
<organism evidence="1">
    <name type="scientific">Rhizophora mucronata</name>
    <name type="common">Asiatic mangrove</name>
    <dbReference type="NCBI Taxonomy" id="61149"/>
    <lineage>
        <taxon>Eukaryota</taxon>
        <taxon>Viridiplantae</taxon>
        <taxon>Streptophyta</taxon>
        <taxon>Embryophyta</taxon>
        <taxon>Tracheophyta</taxon>
        <taxon>Spermatophyta</taxon>
        <taxon>Magnoliopsida</taxon>
        <taxon>eudicotyledons</taxon>
        <taxon>Gunneridae</taxon>
        <taxon>Pentapetalae</taxon>
        <taxon>rosids</taxon>
        <taxon>fabids</taxon>
        <taxon>Malpighiales</taxon>
        <taxon>Rhizophoraceae</taxon>
        <taxon>Rhizophora</taxon>
    </lineage>
</organism>
<accession>A0A2P2QNP8</accession>
<protein>
    <submittedName>
        <fullName evidence="1">Uncharacterized protein</fullName>
    </submittedName>
</protein>
<reference evidence="1" key="1">
    <citation type="submission" date="2018-02" db="EMBL/GenBank/DDBJ databases">
        <title>Rhizophora mucronata_Transcriptome.</title>
        <authorList>
            <person name="Meera S.P."/>
            <person name="Sreeshan A."/>
            <person name="Augustine A."/>
        </authorList>
    </citation>
    <scope>NUCLEOTIDE SEQUENCE</scope>
    <source>
        <tissue evidence="1">Leaf</tissue>
    </source>
</reference>
<dbReference type="AlphaFoldDB" id="A0A2P2QNP8"/>
<evidence type="ECO:0000313" key="1">
    <source>
        <dbReference type="EMBL" id="MBX68577.1"/>
    </source>
</evidence>
<name>A0A2P2QNP8_RHIMU</name>
<proteinExistence type="predicted"/>